<keyword evidence="2" id="KW-1185">Reference proteome</keyword>
<proteinExistence type="predicted"/>
<dbReference type="Proteomes" id="UP000828941">
    <property type="component" value="Chromosome 1"/>
</dbReference>
<gene>
    <name evidence="1" type="ORF">L6164_000302</name>
</gene>
<sequence>MWISTPEKEGVSSSSSRSTSQILMDSLSIVLSSPCPLSRNHPKTQKLASFRPFCLLSNHKRTHSAFRSPFSNRTHFSSGKKIPILLRTHFQNSLQNHLSLVQNTVLFQNLAKLCFSFTFIDLFSAFPCLASEAAASSSAEQDLGKINLEAILVSIDDFFNRYPFFVAGCTFIWLVVIPLTEEYLSKYKFIPAIDAFRKLRDDPNSRLLDIRDKKNLKILKSPNLKILNKEVVQVEFQEGDEDGFVKKVLGSFEEPSNTVLCILDSFDGNSMKVAELLFKNGFKEAYAIKGGVRGQQGWMAIQDTLLPPSVHIKRRKKKVKASEKLSTNGSIQQNEDNQGTALTPDVPVVGDHKTDNGHVGKSTESSPVVKIRSVTSSSPYPNYPDLKPPSSPTPSKPQ</sequence>
<dbReference type="EMBL" id="CM039426">
    <property type="protein sequence ID" value="KAI4356269.1"/>
    <property type="molecule type" value="Genomic_DNA"/>
</dbReference>
<organism evidence="1 2">
    <name type="scientific">Bauhinia variegata</name>
    <name type="common">Purple orchid tree</name>
    <name type="synonym">Phanera variegata</name>
    <dbReference type="NCBI Taxonomy" id="167791"/>
    <lineage>
        <taxon>Eukaryota</taxon>
        <taxon>Viridiplantae</taxon>
        <taxon>Streptophyta</taxon>
        <taxon>Embryophyta</taxon>
        <taxon>Tracheophyta</taxon>
        <taxon>Spermatophyta</taxon>
        <taxon>Magnoliopsida</taxon>
        <taxon>eudicotyledons</taxon>
        <taxon>Gunneridae</taxon>
        <taxon>Pentapetalae</taxon>
        <taxon>rosids</taxon>
        <taxon>fabids</taxon>
        <taxon>Fabales</taxon>
        <taxon>Fabaceae</taxon>
        <taxon>Cercidoideae</taxon>
        <taxon>Cercideae</taxon>
        <taxon>Bauhiniinae</taxon>
        <taxon>Bauhinia</taxon>
    </lineage>
</organism>
<reference evidence="1 2" key="1">
    <citation type="journal article" date="2022" name="DNA Res.">
        <title>Chromosomal-level genome assembly of the orchid tree Bauhinia variegata (Leguminosae; Cercidoideae) supports the allotetraploid origin hypothesis of Bauhinia.</title>
        <authorList>
            <person name="Zhong Y."/>
            <person name="Chen Y."/>
            <person name="Zheng D."/>
            <person name="Pang J."/>
            <person name="Liu Y."/>
            <person name="Luo S."/>
            <person name="Meng S."/>
            <person name="Qian L."/>
            <person name="Wei D."/>
            <person name="Dai S."/>
            <person name="Zhou R."/>
        </authorList>
    </citation>
    <scope>NUCLEOTIDE SEQUENCE [LARGE SCALE GENOMIC DNA]</scope>
    <source>
        <strain evidence="1">BV-YZ2020</strain>
    </source>
</reference>
<comment type="caution">
    <text evidence="1">The sequence shown here is derived from an EMBL/GenBank/DDBJ whole genome shotgun (WGS) entry which is preliminary data.</text>
</comment>
<protein>
    <submittedName>
        <fullName evidence="1">Uncharacterized protein</fullName>
    </submittedName>
</protein>
<evidence type="ECO:0000313" key="1">
    <source>
        <dbReference type="EMBL" id="KAI4356269.1"/>
    </source>
</evidence>
<accession>A0ACB9Q876</accession>
<evidence type="ECO:0000313" key="2">
    <source>
        <dbReference type="Proteomes" id="UP000828941"/>
    </source>
</evidence>
<name>A0ACB9Q876_BAUVA</name>